<dbReference type="AlphaFoldDB" id="A0A699JX85"/>
<keyword evidence="2" id="KW-0808">Transferase</keyword>
<dbReference type="PANTHER" id="PTHR24559">
    <property type="entry name" value="TRANSPOSON TY3-I GAG-POL POLYPROTEIN"/>
    <property type="match status" value="1"/>
</dbReference>
<accession>A0A699JX85</accession>
<dbReference type="InterPro" id="IPR000477">
    <property type="entry name" value="RT_dom"/>
</dbReference>
<dbReference type="EMBL" id="BKCJ010451425">
    <property type="protein sequence ID" value="GFA59256.1"/>
    <property type="molecule type" value="Genomic_DNA"/>
</dbReference>
<name>A0A699JX85_TANCI</name>
<dbReference type="InterPro" id="IPR043128">
    <property type="entry name" value="Rev_trsase/Diguanyl_cyclase"/>
</dbReference>
<gene>
    <name evidence="2" type="ORF">Tci_631228</name>
</gene>
<dbReference type="InterPro" id="IPR043502">
    <property type="entry name" value="DNA/RNA_pol_sf"/>
</dbReference>
<feature type="domain" description="Reverse transcriptase" evidence="1">
    <location>
        <begin position="176"/>
        <end position="318"/>
    </location>
</feature>
<keyword evidence="2" id="KW-0548">Nucleotidyltransferase</keyword>
<organism evidence="2">
    <name type="scientific">Tanacetum cinerariifolium</name>
    <name type="common">Dalmatian daisy</name>
    <name type="synonym">Chrysanthemum cinerariifolium</name>
    <dbReference type="NCBI Taxonomy" id="118510"/>
    <lineage>
        <taxon>Eukaryota</taxon>
        <taxon>Viridiplantae</taxon>
        <taxon>Streptophyta</taxon>
        <taxon>Embryophyta</taxon>
        <taxon>Tracheophyta</taxon>
        <taxon>Spermatophyta</taxon>
        <taxon>Magnoliopsida</taxon>
        <taxon>eudicotyledons</taxon>
        <taxon>Gunneridae</taxon>
        <taxon>Pentapetalae</taxon>
        <taxon>asterids</taxon>
        <taxon>campanulids</taxon>
        <taxon>Asterales</taxon>
        <taxon>Asteraceae</taxon>
        <taxon>Asteroideae</taxon>
        <taxon>Anthemideae</taxon>
        <taxon>Anthemidinae</taxon>
        <taxon>Tanacetum</taxon>
    </lineage>
</organism>
<dbReference type="Pfam" id="PF00078">
    <property type="entry name" value="RVT_1"/>
    <property type="match status" value="1"/>
</dbReference>
<keyword evidence="2" id="KW-0695">RNA-directed DNA polymerase</keyword>
<reference evidence="2" key="1">
    <citation type="journal article" date="2019" name="Sci. Rep.">
        <title>Draft genome of Tanacetum cinerariifolium, the natural source of mosquito coil.</title>
        <authorList>
            <person name="Yamashiro T."/>
            <person name="Shiraishi A."/>
            <person name="Satake H."/>
            <person name="Nakayama K."/>
        </authorList>
    </citation>
    <scope>NUCLEOTIDE SEQUENCE</scope>
</reference>
<dbReference type="PANTHER" id="PTHR24559:SF444">
    <property type="entry name" value="REVERSE TRANSCRIPTASE DOMAIN-CONTAINING PROTEIN"/>
    <property type="match status" value="1"/>
</dbReference>
<sequence>EGTEGPMIIEAEIGGHCIHRMYEDGGSASEILYEHCFNRLRSEIKNQLVPAITPLIGFSGEIIWLIGQIQLLVRIGDEEHSASTRMNFMFVRSPSPYNEIIRRPGVRKLQAVPSTAHKMLKLPIKGGPADMTGVPRYIVKHRLNVREECSPVRQKKRRQAAVSNQALQEEVGKLVEAACPKDGYPLPEIDWKVESLCEFPFKCFLDAYKGYHQIQMETEDEEKTSFITSQGIFCCTKMPFGLRNAGATYQRLVDKAFHKQISRNLEVYVDDLVIKSRIEDEIVRDIEETFKTLRKINMKLNPKKCTFGVEEGTFLTYKVNTKGLKVCPDKSFERFFYVSDYLIFYAALDDKVVHIYFEVSTDLFVECFVHQTLEAFEREFAQGFYLPVYFW</sequence>
<comment type="caution">
    <text evidence="2">The sequence shown here is derived from an EMBL/GenBank/DDBJ whole genome shotgun (WGS) entry which is preliminary data.</text>
</comment>
<evidence type="ECO:0000313" key="2">
    <source>
        <dbReference type="EMBL" id="GFA59256.1"/>
    </source>
</evidence>
<evidence type="ECO:0000259" key="1">
    <source>
        <dbReference type="Pfam" id="PF00078"/>
    </source>
</evidence>
<dbReference type="GO" id="GO:0003964">
    <property type="term" value="F:RNA-directed DNA polymerase activity"/>
    <property type="evidence" value="ECO:0007669"/>
    <property type="project" value="UniProtKB-KW"/>
</dbReference>
<proteinExistence type="predicted"/>
<dbReference type="CDD" id="cd01647">
    <property type="entry name" value="RT_LTR"/>
    <property type="match status" value="1"/>
</dbReference>
<feature type="non-terminal residue" evidence="2">
    <location>
        <position position="1"/>
    </location>
</feature>
<protein>
    <submittedName>
        <fullName evidence="2">Reverse transcriptase domain-containing protein</fullName>
    </submittedName>
</protein>
<dbReference type="Gene3D" id="3.10.10.10">
    <property type="entry name" value="HIV Type 1 Reverse Transcriptase, subunit A, domain 1"/>
    <property type="match status" value="1"/>
</dbReference>
<dbReference type="InterPro" id="IPR053134">
    <property type="entry name" value="RNA-dir_DNA_polymerase"/>
</dbReference>
<dbReference type="SUPFAM" id="SSF56672">
    <property type="entry name" value="DNA/RNA polymerases"/>
    <property type="match status" value="1"/>
</dbReference>
<dbReference type="Gene3D" id="3.30.70.270">
    <property type="match status" value="1"/>
</dbReference>